<dbReference type="SUPFAM" id="SSF52172">
    <property type="entry name" value="CheY-like"/>
    <property type="match status" value="1"/>
</dbReference>
<dbReference type="PROSITE" id="PS50110">
    <property type="entry name" value="RESPONSE_REGULATORY"/>
    <property type="match status" value="1"/>
</dbReference>
<dbReference type="Gene3D" id="2.40.50.1020">
    <property type="entry name" value="LytTr DNA-binding domain"/>
    <property type="match status" value="1"/>
</dbReference>
<accession>A0A366KD31</accession>
<dbReference type="GO" id="GO:0000156">
    <property type="term" value="F:phosphorelay response regulator activity"/>
    <property type="evidence" value="ECO:0007669"/>
    <property type="project" value="InterPro"/>
</dbReference>
<dbReference type="GO" id="GO:0003677">
    <property type="term" value="F:DNA binding"/>
    <property type="evidence" value="ECO:0007669"/>
    <property type="project" value="UniProtKB-KW"/>
</dbReference>
<feature type="domain" description="Response regulatory" evidence="2">
    <location>
        <begin position="6"/>
        <end position="123"/>
    </location>
</feature>
<evidence type="ECO:0000313" key="4">
    <source>
        <dbReference type="EMBL" id="RBP99655.1"/>
    </source>
</evidence>
<name>A0A366KD31_9BIFI</name>
<keyword evidence="5" id="KW-1185">Reference proteome</keyword>
<dbReference type="InterPro" id="IPR007492">
    <property type="entry name" value="LytTR_DNA-bd_dom"/>
</dbReference>
<evidence type="ECO:0000259" key="3">
    <source>
        <dbReference type="PROSITE" id="PS50930"/>
    </source>
</evidence>
<dbReference type="Pfam" id="PF04397">
    <property type="entry name" value="LytTR"/>
    <property type="match status" value="1"/>
</dbReference>
<proteinExistence type="predicted"/>
<evidence type="ECO:0000259" key="2">
    <source>
        <dbReference type="PROSITE" id="PS50110"/>
    </source>
</evidence>
<feature type="modified residue" description="4-aspartylphosphate" evidence="1">
    <location>
        <position position="60"/>
    </location>
</feature>
<feature type="domain" description="HTH LytTR-type" evidence="3">
    <location>
        <begin position="134"/>
        <end position="233"/>
    </location>
</feature>
<comment type="caution">
    <text evidence="4">The sequence shown here is derived from an EMBL/GenBank/DDBJ whole genome shotgun (WGS) entry which is preliminary data.</text>
</comment>
<dbReference type="EMBL" id="PDCH01000003">
    <property type="protein sequence ID" value="RBP99655.1"/>
    <property type="molecule type" value="Genomic_DNA"/>
</dbReference>
<dbReference type="CDD" id="cd00156">
    <property type="entry name" value="REC"/>
    <property type="match status" value="1"/>
</dbReference>
<sequence>MVRTTRVAVVDDDDASCRRMVDYLNRYEQENGETFTVTVFTDGEAFIGGYAPVYDILLLDIQMQPVDGVQLAHRVRERDRSVVIVFITSAPQYAIKGYEVGALSYLLKPLPWFAFSQELKRCIDQVRRQVDESMIVADSGATRRVDLKDMVYVESVRHSSVMHTLEGQVTLSSPLKDLESRLEGRNFYRSNSCYLVNLAHVVGVEGQDCLMSTGERLRISRPRKKAFLTALAAFVGGQR</sequence>
<keyword evidence="4" id="KW-0238">DNA-binding</keyword>
<dbReference type="Proteomes" id="UP000252345">
    <property type="component" value="Unassembled WGS sequence"/>
</dbReference>
<evidence type="ECO:0000313" key="5">
    <source>
        <dbReference type="Proteomes" id="UP000252345"/>
    </source>
</evidence>
<dbReference type="PANTHER" id="PTHR37299">
    <property type="entry name" value="TRANSCRIPTIONAL REGULATOR-RELATED"/>
    <property type="match status" value="1"/>
</dbReference>
<dbReference type="SMART" id="SM00448">
    <property type="entry name" value="REC"/>
    <property type="match status" value="1"/>
</dbReference>
<dbReference type="InterPro" id="IPR001789">
    <property type="entry name" value="Sig_transdc_resp-reg_receiver"/>
</dbReference>
<organism evidence="4 5">
    <name type="scientific">Bifidobacterium xylocopae</name>
    <dbReference type="NCBI Taxonomy" id="2493119"/>
    <lineage>
        <taxon>Bacteria</taxon>
        <taxon>Bacillati</taxon>
        <taxon>Actinomycetota</taxon>
        <taxon>Actinomycetes</taxon>
        <taxon>Bifidobacteriales</taxon>
        <taxon>Bifidobacteriaceae</taxon>
        <taxon>Bifidobacterium</taxon>
    </lineage>
</organism>
<dbReference type="AlphaFoldDB" id="A0A366KD31"/>
<dbReference type="InterPro" id="IPR011006">
    <property type="entry name" value="CheY-like_superfamily"/>
</dbReference>
<dbReference type="Pfam" id="PF00072">
    <property type="entry name" value="Response_reg"/>
    <property type="match status" value="1"/>
</dbReference>
<dbReference type="SMART" id="SM00850">
    <property type="entry name" value="LytTR"/>
    <property type="match status" value="1"/>
</dbReference>
<dbReference type="OrthoDB" id="236568at2"/>
<dbReference type="InterPro" id="IPR046947">
    <property type="entry name" value="LytR-like"/>
</dbReference>
<protein>
    <submittedName>
        <fullName evidence="4">DNA-binding response regulator</fullName>
    </submittedName>
</protein>
<dbReference type="PROSITE" id="PS50930">
    <property type="entry name" value="HTH_LYTTR"/>
    <property type="match status" value="1"/>
</dbReference>
<gene>
    <name evidence="4" type="ORF">CRD59_02700</name>
</gene>
<evidence type="ECO:0000256" key="1">
    <source>
        <dbReference type="PROSITE-ProRule" id="PRU00169"/>
    </source>
</evidence>
<keyword evidence="1" id="KW-0597">Phosphoprotein</keyword>
<reference evidence="4 5" key="1">
    <citation type="submission" date="2017-10" db="EMBL/GenBank/DDBJ databases">
        <title>Bifidobacterium xylocopum sp. nov. and Bifidobacterium aemilianum sp. nov., from the carpenter bee (Xylocopa violacea) digestive tract.</title>
        <authorList>
            <person name="Alberoni D."/>
            <person name="Baffoni L."/>
            <person name="Di Gioia D."/>
            <person name="Gaggia F."/>
            <person name="Biavati B."/>
        </authorList>
    </citation>
    <scope>NUCLEOTIDE SEQUENCE [LARGE SCALE GENOMIC DNA]</scope>
    <source>
        <strain evidence="4 5">XV2</strain>
    </source>
</reference>
<dbReference type="PANTHER" id="PTHR37299:SF1">
    <property type="entry name" value="STAGE 0 SPORULATION PROTEIN A HOMOLOG"/>
    <property type="match status" value="1"/>
</dbReference>
<dbReference type="Gene3D" id="3.40.50.2300">
    <property type="match status" value="1"/>
</dbReference>